<accession>A0A7J8LPU7</accession>
<dbReference type="EMBL" id="JABEZX010000004">
    <property type="protein sequence ID" value="MBA0554481.1"/>
    <property type="molecule type" value="Genomic_DNA"/>
</dbReference>
<protein>
    <submittedName>
        <fullName evidence="1">Uncharacterized protein</fullName>
    </submittedName>
</protein>
<organism evidence="1 2">
    <name type="scientific">Gossypium lobatum</name>
    <dbReference type="NCBI Taxonomy" id="34289"/>
    <lineage>
        <taxon>Eukaryota</taxon>
        <taxon>Viridiplantae</taxon>
        <taxon>Streptophyta</taxon>
        <taxon>Embryophyta</taxon>
        <taxon>Tracheophyta</taxon>
        <taxon>Spermatophyta</taxon>
        <taxon>Magnoliopsida</taxon>
        <taxon>eudicotyledons</taxon>
        <taxon>Gunneridae</taxon>
        <taxon>Pentapetalae</taxon>
        <taxon>rosids</taxon>
        <taxon>malvids</taxon>
        <taxon>Malvales</taxon>
        <taxon>Malvaceae</taxon>
        <taxon>Malvoideae</taxon>
        <taxon>Gossypium</taxon>
    </lineage>
</organism>
<comment type="caution">
    <text evidence="1">The sequence shown here is derived from an EMBL/GenBank/DDBJ whole genome shotgun (WGS) entry which is preliminary data.</text>
</comment>
<sequence length="45" mass="5348">MTHALKAREYNLTSSSYWIEESGEALQKKMSLLLSDELRFRRNMI</sequence>
<proteinExistence type="predicted"/>
<reference evidence="1 2" key="1">
    <citation type="journal article" date="2019" name="Genome Biol. Evol.">
        <title>Insights into the evolution of the New World diploid cottons (Gossypium, subgenus Houzingenia) based on genome sequencing.</title>
        <authorList>
            <person name="Grover C.E."/>
            <person name="Arick M.A. 2nd"/>
            <person name="Thrash A."/>
            <person name="Conover J.L."/>
            <person name="Sanders W.S."/>
            <person name="Peterson D.G."/>
            <person name="Frelichowski J.E."/>
            <person name="Scheffler J.A."/>
            <person name="Scheffler B.E."/>
            <person name="Wendel J.F."/>
        </authorList>
    </citation>
    <scope>NUCLEOTIDE SEQUENCE [LARGE SCALE GENOMIC DNA]</scope>
    <source>
        <strain evidence="1">157</strain>
        <tissue evidence="1">Leaf</tissue>
    </source>
</reference>
<keyword evidence="2" id="KW-1185">Reference proteome</keyword>
<dbReference type="Proteomes" id="UP000593572">
    <property type="component" value="Unassembled WGS sequence"/>
</dbReference>
<evidence type="ECO:0000313" key="2">
    <source>
        <dbReference type="Proteomes" id="UP000593572"/>
    </source>
</evidence>
<gene>
    <name evidence="1" type="ORF">Golob_013580</name>
</gene>
<dbReference type="AlphaFoldDB" id="A0A7J8LPU7"/>
<name>A0A7J8LPU7_9ROSI</name>
<evidence type="ECO:0000313" key="1">
    <source>
        <dbReference type="EMBL" id="MBA0554481.1"/>
    </source>
</evidence>